<feature type="transmembrane region" description="Helical" evidence="1">
    <location>
        <begin position="77"/>
        <end position="94"/>
    </location>
</feature>
<name>A0A0M0I4Z5_9VIBR</name>
<keyword evidence="1" id="KW-0472">Membrane</keyword>
<evidence type="ECO:0008006" key="4">
    <source>
        <dbReference type="Google" id="ProtNLM"/>
    </source>
</evidence>
<feature type="transmembrane region" description="Helical" evidence="1">
    <location>
        <begin position="114"/>
        <end position="132"/>
    </location>
</feature>
<sequence>MSVSYPSSYVSKRLLLLMLVIVAGGSASLAKSLDWYAYAVLDVEHWLGGSWVLHLCVATTLGFVSSWATPKRHYQRASFPLSPWIWLLLSLVTIDEFSQMFNANRDFSLLDLSINIGGVLAGSLIYFTYYRLRYTR</sequence>
<dbReference type="OrthoDB" id="5917615at2"/>
<keyword evidence="1" id="KW-1133">Transmembrane helix</keyword>
<dbReference type="PATRIC" id="fig|171383.3.peg.198"/>
<organism evidence="2 3">
    <name type="scientific">Vibrio hepatarius</name>
    <dbReference type="NCBI Taxonomy" id="171383"/>
    <lineage>
        <taxon>Bacteria</taxon>
        <taxon>Pseudomonadati</taxon>
        <taxon>Pseudomonadota</taxon>
        <taxon>Gammaproteobacteria</taxon>
        <taxon>Vibrionales</taxon>
        <taxon>Vibrionaceae</taxon>
        <taxon>Vibrio</taxon>
        <taxon>Vibrio oreintalis group</taxon>
    </lineage>
</organism>
<comment type="caution">
    <text evidence="2">The sequence shown here is derived from an EMBL/GenBank/DDBJ whole genome shotgun (WGS) entry which is preliminary data.</text>
</comment>
<evidence type="ECO:0000313" key="3">
    <source>
        <dbReference type="Proteomes" id="UP000037530"/>
    </source>
</evidence>
<feature type="transmembrane region" description="Helical" evidence="1">
    <location>
        <begin position="46"/>
        <end position="65"/>
    </location>
</feature>
<proteinExistence type="predicted"/>
<protein>
    <recommendedName>
        <fullName evidence="4">VanZ-like domain-containing protein</fullName>
    </recommendedName>
</protein>
<gene>
    <name evidence="2" type="ORF">AKJ31_00965</name>
</gene>
<dbReference type="Proteomes" id="UP000037530">
    <property type="component" value="Unassembled WGS sequence"/>
</dbReference>
<keyword evidence="1" id="KW-0812">Transmembrane</keyword>
<evidence type="ECO:0000256" key="1">
    <source>
        <dbReference type="SAM" id="Phobius"/>
    </source>
</evidence>
<accession>A0A0M0I4Z5</accession>
<dbReference type="STRING" id="171383.AKJ31_00965"/>
<reference evidence="3" key="1">
    <citation type="submission" date="2015-08" db="EMBL/GenBank/DDBJ databases">
        <title>Vibrio galatheae sp. nov., a novel member of the Vibrionaceae family isolated from the Solomon Islands.</title>
        <authorList>
            <person name="Giubergia S."/>
            <person name="Machado H."/>
            <person name="Mateiu R.V."/>
            <person name="Gram L."/>
        </authorList>
    </citation>
    <scope>NUCLEOTIDE SEQUENCE [LARGE SCALE GENOMIC DNA]</scope>
    <source>
        <strain evidence="3">DSM 19134</strain>
    </source>
</reference>
<dbReference type="RefSeq" id="WP_053407220.1">
    <property type="nucleotide sequence ID" value="NZ_DAIPHI010000006.1"/>
</dbReference>
<evidence type="ECO:0000313" key="2">
    <source>
        <dbReference type="EMBL" id="KOO08968.1"/>
    </source>
</evidence>
<dbReference type="EMBL" id="LHPI01000001">
    <property type="protein sequence ID" value="KOO08968.1"/>
    <property type="molecule type" value="Genomic_DNA"/>
</dbReference>
<dbReference type="AlphaFoldDB" id="A0A0M0I4Z5"/>
<keyword evidence="3" id="KW-1185">Reference proteome</keyword>